<proteinExistence type="predicted"/>
<keyword evidence="2" id="KW-0472">Membrane</keyword>
<comment type="caution">
    <text evidence="3">The sequence shown here is derived from an EMBL/GenBank/DDBJ whole genome shotgun (WGS) entry which is preliminary data.</text>
</comment>
<dbReference type="Proteomes" id="UP000324897">
    <property type="component" value="Chromosome 4"/>
</dbReference>
<organism evidence="3 4">
    <name type="scientific">Eragrostis curvula</name>
    <name type="common">weeping love grass</name>
    <dbReference type="NCBI Taxonomy" id="38414"/>
    <lineage>
        <taxon>Eukaryota</taxon>
        <taxon>Viridiplantae</taxon>
        <taxon>Streptophyta</taxon>
        <taxon>Embryophyta</taxon>
        <taxon>Tracheophyta</taxon>
        <taxon>Spermatophyta</taxon>
        <taxon>Magnoliopsida</taxon>
        <taxon>Liliopsida</taxon>
        <taxon>Poales</taxon>
        <taxon>Poaceae</taxon>
        <taxon>PACMAD clade</taxon>
        <taxon>Chloridoideae</taxon>
        <taxon>Eragrostideae</taxon>
        <taxon>Eragrostidinae</taxon>
        <taxon>Eragrostis</taxon>
    </lineage>
</organism>
<feature type="region of interest" description="Disordered" evidence="1">
    <location>
        <begin position="132"/>
        <end position="218"/>
    </location>
</feature>
<dbReference type="EMBL" id="RWGY01000007">
    <property type="protein sequence ID" value="TVU39560.1"/>
    <property type="molecule type" value="Genomic_DNA"/>
</dbReference>
<feature type="compositionally biased region" description="Basic residues" evidence="1">
    <location>
        <begin position="197"/>
        <end position="216"/>
    </location>
</feature>
<dbReference type="PANTHER" id="PTHR35278">
    <property type="entry name" value="TRANSMEMBRANE PROTEIN-RELATED"/>
    <property type="match status" value="1"/>
</dbReference>
<feature type="non-terminal residue" evidence="3">
    <location>
        <position position="1"/>
    </location>
</feature>
<evidence type="ECO:0000313" key="3">
    <source>
        <dbReference type="EMBL" id="TVU39560.1"/>
    </source>
</evidence>
<protein>
    <submittedName>
        <fullName evidence="3">Uncharacterized protein</fullName>
    </submittedName>
</protein>
<sequence>MGNAIGSAAGSAGGAVANVLFKPFKDLFTKTCDDKCGHWDAGCYLENACGGSLIRLGKSTFLVCTLLLLAYLVLWKLGILKCLVKNACKISWKACWGSCRAMCGACGFLWHRLTKPRRCDDADVEMGDLSWSGGSSSNWSGSVSDWSGGIRARRRSPSRENRRRTERLQHSLHARRQISKVEHEYAARRSHGDRSPYHHHHHHHHAHSSVRGRHGTARHDRAIVLYEDHRR</sequence>
<dbReference type="PANTHER" id="PTHR35278:SF4">
    <property type="entry name" value="TRANSMEMBRANE PROTEIN"/>
    <property type="match status" value="1"/>
</dbReference>
<feature type="transmembrane region" description="Helical" evidence="2">
    <location>
        <begin position="61"/>
        <end position="80"/>
    </location>
</feature>
<gene>
    <name evidence="3" type="ORF">EJB05_12985</name>
</gene>
<feature type="compositionally biased region" description="Basic and acidic residues" evidence="1">
    <location>
        <begin position="179"/>
        <end position="196"/>
    </location>
</feature>
<accession>A0A5J9VWU8</accession>
<feature type="compositionally biased region" description="Low complexity" evidence="1">
    <location>
        <begin position="132"/>
        <end position="149"/>
    </location>
</feature>
<evidence type="ECO:0000256" key="1">
    <source>
        <dbReference type="SAM" id="MobiDB-lite"/>
    </source>
</evidence>
<feature type="compositionally biased region" description="Basic residues" evidence="1">
    <location>
        <begin position="151"/>
        <end position="178"/>
    </location>
</feature>
<dbReference type="Gramene" id="TVU39560">
    <property type="protein sequence ID" value="TVU39560"/>
    <property type="gene ID" value="EJB05_12985"/>
</dbReference>
<keyword evidence="2" id="KW-0812">Transmembrane</keyword>
<keyword evidence="2" id="KW-1133">Transmembrane helix</keyword>
<dbReference type="OrthoDB" id="1916120at2759"/>
<evidence type="ECO:0000313" key="4">
    <source>
        <dbReference type="Proteomes" id="UP000324897"/>
    </source>
</evidence>
<reference evidence="3 4" key="1">
    <citation type="journal article" date="2019" name="Sci. Rep.">
        <title>A high-quality genome of Eragrostis curvula grass provides insights into Poaceae evolution and supports new strategies to enhance forage quality.</title>
        <authorList>
            <person name="Carballo J."/>
            <person name="Santos B.A.C.M."/>
            <person name="Zappacosta D."/>
            <person name="Garbus I."/>
            <person name="Selva J.P."/>
            <person name="Gallo C.A."/>
            <person name="Diaz A."/>
            <person name="Albertini E."/>
            <person name="Caccamo M."/>
            <person name="Echenique V."/>
        </authorList>
    </citation>
    <scope>NUCLEOTIDE SEQUENCE [LARGE SCALE GENOMIC DNA]</scope>
    <source>
        <strain evidence="4">cv. Victoria</strain>
        <tissue evidence="3">Leaf</tissue>
    </source>
</reference>
<name>A0A5J9VWU8_9POAL</name>
<evidence type="ECO:0000256" key="2">
    <source>
        <dbReference type="SAM" id="Phobius"/>
    </source>
</evidence>
<keyword evidence="4" id="KW-1185">Reference proteome</keyword>
<dbReference type="AlphaFoldDB" id="A0A5J9VWU8"/>